<dbReference type="Proteomes" id="UP001529510">
    <property type="component" value="Unassembled WGS sequence"/>
</dbReference>
<dbReference type="EMBL" id="JAMKFB020000019">
    <property type="protein sequence ID" value="KAL0165933.1"/>
    <property type="molecule type" value="Genomic_DNA"/>
</dbReference>
<sequence length="53" mass="6157">TSPAYDVSFFHWFDCTRDSECSHAEGVPKAFRRSVSFPSGNQSYIRNLRRFPV</sequence>
<feature type="non-terminal residue" evidence="1">
    <location>
        <position position="53"/>
    </location>
</feature>
<organism evidence="1 2">
    <name type="scientific">Cirrhinus mrigala</name>
    <name type="common">Mrigala</name>
    <dbReference type="NCBI Taxonomy" id="683832"/>
    <lineage>
        <taxon>Eukaryota</taxon>
        <taxon>Metazoa</taxon>
        <taxon>Chordata</taxon>
        <taxon>Craniata</taxon>
        <taxon>Vertebrata</taxon>
        <taxon>Euteleostomi</taxon>
        <taxon>Actinopterygii</taxon>
        <taxon>Neopterygii</taxon>
        <taxon>Teleostei</taxon>
        <taxon>Ostariophysi</taxon>
        <taxon>Cypriniformes</taxon>
        <taxon>Cyprinidae</taxon>
        <taxon>Labeoninae</taxon>
        <taxon>Labeonini</taxon>
        <taxon>Cirrhinus</taxon>
    </lineage>
</organism>
<feature type="non-terminal residue" evidence="1">
    <location>
        <position position="1"/>
    </location>
</feature>
<comment type="caution">
    <text evidence="1">The sequence shown here is derived from an EMBL/GenBank/DDBJ whole genome shotgun (WGS) entry which is preliminary data.</text>
</comment>
<evidence type="ECO:0000313" key="2">
    <source>
        <dbReference type="Proteomes" id="UP001529510"/>
    </source>
</evidence>
<name>A0ABD0NZI9_CIRMR</name>
<dbReference type="AlphaFoldDB" id="A0ABD0NZI9"/>
<reference evidence="1 2" key="1">
    <citation type="submission" date="2024-05" db="EMBL/GenBank/DDBJ databases">
        <title>Genome sequencing and assembly of Indian major carp, Cirrhinus mrigala (Hamilton, 1822).</title>
        <authorList>
            <person name="Mohindra V."/>
            <person name="Chowdhury L.M."/>
            <person name="Lal K."/>
            <person name="Jena J.K."/>
        </authorList>
    </citation>
    <scope>NUCLEOTIDE SEQUENCE [LARGE SCALE GENOMIC DNA]</scope>
    <source>
        <strain evidence="1">CM1030</strain>
        <tissue evidence="1">Blood</tissue>
    </source>
</reference>
<gene>
    <name evidence="1" type="ORF">M9458_037777</name>
</gene>
<accession>A0ABD0NZI9</accession>
<keyword evidence="2" id="KW-1185">Reference proteome</keyword>
<protein>
    <submittedName>
        <fullName evidence="1">Uncharacterized protein</fullName>
    </submittedName>
</protein>
<evidence type="ECO:0000313" key="1">
    <source>
        <dbReference type="EMBL" id="KAL0165933.1"/>
    </source>
</evidence>
<proteinExistence type="predicted"/>